<comment type="caution">
    <text evidence="1">The sequence shown here is derived from an EMBL/GenBank/DDBJ whole genome shotgun (WGS) entry which is preliminary data.</text>
</comment>
<dbReference type="AlphaFoldDB" id="A0A5C5WLS5"/>
<proteinExistence type="predicted"/>
<dbReference type="EC" id="3.4.21.107" evidence="1"/>
<reference evidence="1 2" key="1">
    <citation type="submission" date="2019-02" db="EMBL/GenBank/DDBJ databases">
        <title>Deep-cultivation of Planctomycetes and their phenomic and genomic characterization uncovers novel biology.</title>
        <authorList>
            <person name="Wiegand S."/>
            <person name="Jogler M."/>
            <person name="Boedeker C."/>
            <person name="Pinto D."/>
            <person name="Vollmers J."/>
            <person name="Rivas-Marin E."/>
            <person name="Kohn T."/>
            <person name="Peeters S.H."/>
            <person name="Heuer A."/>
            <person name="Rast P."/>
            <person name="Oberbeckmann S."/>
            <person name="Bunk B."/>
            <person name="Jeske O."/>
            <person name="Meyerdierks A."/>
            <person name="Storesund J.E."/>
            <person name="Kallscheuer N."/>
            <person name="Luecker S."/>
            <person name="Lage O.M."/>
            <person name="Pohl T."/>
            <person name="Merkel B.J."/>
            <person name="Hornburger P."/>
            <person name="Mueller R.-W."/>
            <person name="Bruemmer F."/>
            <person name="Labrenz M."/>
            <person name="Spormann A.M."/>
            <person name="Op Den Camp H."/>
            <person name="Overmann J."/>
            <person name="Amann R."/>
            <person name="Jetten M.S.M."/>
            <person name="Mascher T."/>
            <person name="Medema M.H."/>
            <person name="Devos D.P."/>
            <person name="Kaster A.-K."/>
            <person name="Ovreas L."/>
            <person name="Rohde M."/>
            <person name="Galperin M.Y."/>
            <person name="Jogler C."/>
        </authorList>
    </citation>
    <scope>NUCLEOTIDE SEQUENCE [LARGE SCALE GENOMIC DNA]</scope>
    <source>
        <strain evidence="1 2">KOR42</strain>
    </source>
</reference>
<organism evidence="1 2">
    <name type="scientific">Thalassoglobus neptunius</name>
    <dbReference type="NCBI Taxonomy" id="1938619"/>
    <lineage>
        <taxon>Bacteria</taxon>
        <taxon>Pseudomonadati</taxon>
        <taxon>Planctomycetota</taxon>
        <taxon>Planctomycetia</taxon>
        <taxon>Planctomycetales</taxon>
        <taxon>Planctomycetaceae</taxon>
        <taxon>Thalassoglobus</taxon>
    </lineage>
</organism>
<dbReference type="SUPFAM" id="SSF50494">
    <property type="entry name" value="Trypsin-like serine proteases"/>
    <property type="match status" value="1"/>
</dbReference>
<dbReference type="OrthoDB" id="9758917at2"/>
<dbReference type="GO" id="GO:0006508">
    <property type="term" value="P:proteolysis"/>
    <property type="evidence" value="ECO:0007669"/>
    <property type="project" value="UniProtKB-KW"/>
</dbReference>
<dbReference type="PANTHER" id="PTHR43019:SF23">
    <property type="entry name" value="PROTEASE DO-LIKE 5, CHLOROPLASTIC"/>
    <property type="match status" value="1"/>
</dbReference>
<dbReference type="Proteomes" id="UP000317243">
    <property type="component" value="Unassembled WGS sequence"/>
</dbReference>
<sequence>MRQFTFWMLFCSTIPLCNSPAYSQEAQRFVSAKNQATQNRYLRRAVIKIEDHTENTSGSGFFIREDDQGRKYALTNAHVVDPANDLRVDVYPHGSINVKHGIEVLAEDEARDLALIRFRVEATVAFLPVATRSSRTLRDDRVTIVGFPDGQFTQRNKRVTDQEICSGDYGQNFFYLDSRFGPGGSGSPVIGYDTNNEFQIVGVYQGYTPTKGVACFEIEEFLTKAKYRMLMNGKSPSRQAQTEIHLLLGLLLQEVAED</sequence>
<dbReference type="EMBL" id="SIHI01000011">
    <property type="protein sequence ID" value="TWT51744.1"/>
    <property type="molecule type" value="Genomic_DNA"/>
</dbReference>
<name>A0A5C5WLS5_9PLAN</name>
<dbReference type="GO" id="GO:0008233">
    <property type="term" value="F:peptidase activity"/>
    <property type="evidence" value="ECO:0007669"/>
    <property type="project" value="UniProtKB-KW"/>
</dbReference>
<evidence type="ECO:0000313" key="2">
    <source>
        <dbReference type="Proteomes" id="UP000317243"/>
    </source>
</evidence>
<dbReference type="InterPro" id="IPR043504">
    <property type="entry name" value="Peptidase_S1_PA_chymotrypsin"/>
</dbReference>
<dbReference type="Gene3D" id="2.40.10.10">
    <property type="entry name" value="Trypsin-like serine proteases"/>
    <property type="match status" value="2"/>
</dbReference>
<dbReference type="RefSeq" id="WP_146510885.1">
    <property type="nucleotide sequence ID" value="NZ_SIHI01000011.1"/>
</dbReference>
<protein>
    <submittedName>
        <fullName evidence="1">Serine protease Do-like HtrA</fullName>
        <ecNumber evidence="1">3.4.21.107</ecNumber>
    </submittedName>
</protein>
<gene>
    <name evidence="1" type="primary">htrA_4</name>
    <name evidence="1" type="ORF">KOR42_34310</name>
</gene>
<accession>A0A5C5WLS5</accession>
<dbReference type="PANTHER" id="PTHR43019">
    <property type="entry name" value="SERINE ENDOPROTEASE DEGS"/>
    <property type="match status" value="1"/>
</dbReference>
<dbReference type="Pfam" id="PF13365">
    <property type="entry name" value="Trypsin_2"/>
    <property type="match status" value="1"/>
</dbReference>
<dbReference type="InterPro" id="IPR009003">
    <property type="entry name" value="Peptidase_S1_PA"/>
</dbReference>
<keyword evidence="2" id="KW-1185">Reference proteome</keyword>
<evidence type="ECO:0000313" key="1">
    <source>
        <dbReference type="EMBL" id="TWT51744.1"/>
    </source>
</evidence>
<keyword evidence="1" id="KW-0378">Hydrolase</keyword>
<keyword evidence="1" id="KW-0645">Protease</keyword>